<gene>
    <name evidence="1" type="ORF">CDN99_12870</name>
</gene>
<protein>
    <recommendedName>
        <fullName evidence="3">DUF4160 domain-containing protein</fullName>
    </recommendedName>
</protein>
<dbReference type="Proteomes" id="UP000197468">
    <property type="component" value="Unassembled WGS sequence"/>
</dbReference>
<reference evidence="1 2" key="1">
    <citation type="journal article" date="2008" name="Int. J. Syst. Evol. Microbiol.">
        <title>Description of Roseateles aquatilis sp. nov. and Roseateles terrae sp. nov., in the class Betaproteobacteria, and emended description of the genus Roseateles.</title>
        <authorList>
            <person name="Gomila M."/>
            <person name="Bowien B."/>
            <person name="Falsen E."/>
            <person name="Moore E.R."/>
            <person name="Lalucat J."/>
        </authorList>
    </citation>
    <scope>NUCLEOTIDE SEQUENCE [LARGE SCALE GENOMIC DNA]</scope>
    <source>
        <strain evidence="1 2">CCUG 48205</strain>
    </source>
</reference>
<dbReference type="EMBL" id="NIOF01000005">
    <property type="protein sequence ID" value="OWQ90261.1"/>
    <property type="molecule type" value="Genomic_DNA"/>
</dbReference>
<name>A0A246JCF9_9BURK</name>
<organism evidence="1 2">
    <name type="scientific">Roseateles aquatilis</name>
    <dbReference type="NCBI Taxonomy" id="431061"/>
    <lineage>
        <taxon>Bacteria</taxon>
        <taxon>Pseudomonadati</taxon>
        <taxon>Pseudomonadota</taxon>
        <taxon>Betaproteobacteria</taxon>
        <taxon>Burkholderiales</taxon>
        <taxon>Sphaerotilaceae</taxon>
        <taxon>Roseateles</taxon>
    </lineage>
</organism>
<keyword evidence="2" id="KW-1185">Reference proteome</keyword>
<dbReference type="OrthoDB" id="122670at2"/>
<sequence>MPTILKFDGLRAVIYLNDHRPGQVHVMGQGCEARFDLRCPHGPLELRENHFFTHARLNRIAALLGGQVQRLCKDWRTLHGRH</sequence>
<evidence type="ECO:0000313" key="1">
    <source>
        <dbReference type="EMBL" id="OWQ90261.1"/>
    </source>
</evidence>
<evidence type="ECO:0008006" key="3">
    <source>
        <dbReference type="Google" id="ProtNLM"/>
    </source>
</evidence>
<dbReference type="Pfam" id="PF13711">
    <property type="entry name" value="DUF4160"/>
    <property type="match status" value="1"/>
</dbReference>
<proteinExistence type="predicted"/>
<dbReference type="InterPro" id="IPR025427">
    <property type="entry name" value="DUF4160"/>
</dbReference>
<dbReference type="AlphaFoldDB" id="A0A246JCF9"/>
<dbReference type="PROSITE" id="PS51257">
    <property type="entry name" value="PROKAR_LIPOPROTEIN"/>
    <property type="match status" value="1"/>
</dbReference>
<dbReference type="RefSeq" id="WP_088385281.1">
    <property type="nucleotide sequence ID" value="NZ_NIOF01000005.1"/>
</dbReference>
<comment type="caution">
    <text evidence="1">The sequence shown here is derived from an EMBL/GenBank/DDBJ whole genome shotgun (WGS) entry which is preliminary data.</text>
</comment>
<accession>A0A246JCF9</accession>
<evidence type="ECO:0000313" key="2">
    <source>
        <dbReference type="Proteomes" id="UP000197468"/>
    </source>
</evidence>